<accession>A0A6J2XJA4</accession>
<dbReference type="KEGG" id="soy:115878587"/>
<evidence type="ECO:0000313" key="3">
    <source>
        <dbReference type="RefSeq" id="XP_030750995.1"/>
    </source>
</evidence>
<reference evidence="3" key="1">
    <citation type="submission" date="2025-08" db="UniProtKB">
        <authorList>
            <consortium name="RefSeq"/>
        </authorList>
    </citation>
    <scope>IDENTIFICATION</scope>
    <source>
        <tissue evidence="3">Gonads</tissue>
    </source>
</reference>
<evidence type="ECO:0000256" key="1">
    <source>
        <dbReference type="SAM" id="MobiDB-lite"/>
    </source>
</evidence>
<organism evidence="2 3">
    <name type="scientific">Sitophilus oryzae</name>
    <name type="common">Rice weevil</name>
    <name type="synonym">Curculio oryzae</name>
    <dbReference type="NCBI Taxonomy" id="7048"/>
    <lineage>
        <taxon>Eukaryota</taxon>
        <taxon>Metazoa</taxon>
        <taxon>Ecdysozoa</taxon>
        <taxon>Arthropoda</taxon>
        <taxon>Hexapoda</taxon>
        <taxon>Insecta</taxon>
        <taxon>Pterygota</taxon>
        <taxon>Neoptera</taxon>
        <taxon>Endopterygota</taxon>
        <taxon>Coleoptera</taxon>
        <taxon>Polyphaga</taxon>
        <taxon>Cucujiformia</taxon>
        <taxon>Curculionidae</taxon>
        <taxon>Dryophthorinae</taxon>
        <taxon>Sitophilus</taxon>
    </lineage>
</organism>
<dbReference type="AlphaFoldDB" id="A0A6J2XJA4"/>
<sequence>MESVPEEERAEKNPRPFRMRFKKMLSSGSVKCDTSPSSDSPKTPKSLNSSPFNCYCYSYDPDVLEKFKSDRSSSSRPISSGSLPSPFDICSHRLNICKQHLQLPLSTIIKVRLM</sequence>
<feature type="region of interest" description="Disordered" evidence="1">
    <location>
        <begin position="26"/>
        <end position="52"/>
    </location>
</feature>
<evidence type="ECO:0000313" key="2">
    <source>
        <dbReference type="Proteomes" id="UP000504635"/>
    </source>
</evidence>
<protein>
    <submittedName>
        <fullName evidence="3">Uncharacterized protein LOC115878587</fullName>
    </submittedName>
</protein>
<dbReference type="GeneID" id="115878587"/>
<proteinExistence type="predicted"/>
<dbReference type="RefSeq" id="XP_030750995.1">
    <property type="nucleotide sequence ID" value="XM_030895135.1"/>
</dbReference>
<keyword evidence="2" id="KW-1185">Reference proteome</keyword>
<feature type="compositionally biased region" description="Low complexity" evidence="1">
    <location>
        <begin position="33"/>
        <end position="46"/>
    </location>
</feature>
<dbReference type="InParanoid" id="A0A6J2XJA4"/>
<gene>
    <name evidence="3" type="primary">LOC115878587</name>
</gene>
<dbReference type="Proteomes" id="UP000504635">
    <property type="component" value="Unplaced"/>
</dbReference>
<name>A0A6J2XJA4_SITOR</name>